<gene>
    <name evidence="1" type="ORF">P4O66_008375</name>
</gene>
<proteinExistence type="predicted"/>
<accession>A0AAD8ZEG3</accession>
<dbReference type="Proteomes" id="UP001239994">
    <property type="component" value="Unassembled WGS sequence"/>
</dbReference>
<evidence type="ECO:0000313" key="1">
    <source>
        <dbReference type="EMBL" id="KAK1796974.1"/>
    </source>
</evidence>
<reference evidence="1" key="1">
    <citation type="submission" date="2023-03" db="EMBL/GenBank/DDBJ databases">
        <title>Electrophorus voltai genome.</title>
        <authorList>
            <person name="Bian C."/>
        </authorList>
    </citation>
    <scope>NUCLEOTIDE SEQUENCE</scope>
    <source>
        <strain evidence="1">CB-2022</strain>
        <tissue evidence="1">Muscle</tissue>
    </source>
</reference>
<dbReference type="EMBL" id="JAROKS010000014">
    <property type="protein sequence ID" value="KAK1796974.1"/>
    <property type="molecule type" value="Genomic_DNA"/>
</dbReference>
<dbReference type="AlphaFoldDB" id="A0AAD8ZEG3"/>
<name>A0AAD8ZEG3_9TELE</name>
<keyword evidence="2" id="KW-1185">Reference proteome</keyword>
<evidence type="ECO:0000313" key="2">
    <source>
        <dbReference type="Proteomes" id="UP001239994"/>
    </source>
</evidence>
<organism evidence="1 2">
    <name type="scientific">Electrophorus voltai</name>
    <dbReference type="NCBI Taxonomy" id="2609070"/>
    <lineage>
        <taxon>Eukaryota</taxon>
        <taxon>Metazoa</taxon>
        <taxon>Chordata</taxon>
        <taxon>Craniata</taxon>
        <taxon>Vertebrata</taxon>
        <taxon>Euteleostomi</taxon>
        <taxon>Actinopterygii</taxon>
        <taxon>Neopterygii</taxon>
        <taxon>Teleostei</taxon>
        <taxon>Ostariophysi</taxon>
        <taxon>Gymnotiformes</taxon>
        <taxon>Gymnotoidei</taxon>
        <taxon>Gymnotidae</taxon>
        <taxon>Electrophorus</taxon>
    </lineage>
</organism>
<comment type="caution">
    <text evidence="1">The sequence shown here is derived from an EMBL/GenBank/DDBJ whole genome shotgun (WGS) entry which is preliminary data.</text>
</comment>
<sequence length="31" mass="3232">MARFLCITFLVITLSKNKSGVTGVASSASDN</sequence>
<feature type="non-terminal residue" evidence="1">
    <location>
        <position position="31"/>
    </location>
</feature>
<protein>
    <submittedName>
        <fullName evidence="1">Uncharacterized protein</fullName>
    </submittedName>
</protein>